<dbReference type="PRINTS" id="PR00303">
    <property type="entry name" value="SECYTRNLCASE"/>
</dbReference>
<comment type="function">
    <text evidence="9">The central subunit of the protein translocation channel SecYE. Consists of two halves formed by TMs 1-5 and 6-10. These two domains form a lateral gate at the front which open onto the bilayer between TMs 2 and 7, and are clamped together by SecE at the back. The channel is closed by both a pore ring composed of hydrophobic SecY resides and a short helix (helix 2A) on the extracellular side of the membrane which forms a plug.</text>
</comment>
<evidence type="ECO:0000256" key="2">
    <source>
        <dbReference type="ARBA" id="ARBA00005751"/>
    </source>
</evidence>
<keyword evidence="4 9" id="KW-0812">Transmembrane</keyword>
<dbReference type="Pfam" id="PF00344">
    <property type="entry name" value="SecY"/>
    <property type="match status" value="1"/>
</dbReference>
<evidence type="ECO:0000256" key="10">
    <source>
        <dbReference type="RuleBase" id="RU004349"/>
    </source>
</evidence>
<keyword evidence="6 9" id="KW-1133">Transmembrane helix</keyword>
<dbReference type="HAMAP" id="MF_01465">
    <property type="entry name" value="SecY"/>
    <property type="match status" value="1"/>
</dbReference>
<evidence type="ECO:0000256" key="9">
    <source>
        <dbReference type="HAMAP-Rule" id="MF_01465"/>
    </source>
</evidence>
<keyword evidence="11" id="KW-0934">Plastid</keyword>
<sequence length="401" mass="45018">MNQDLKRKLFFTLQLLALARLGIFIPIPGIDHNSFYHSVEQNAFINFLNIFSGGGFSTIGICALGIVPYINSSIFIQFGVKLIPSLEKLQQEEGEVGRQKITQLTRYLTLIWALQSLAITFWIKPYVFDWDIKFLIDTILALTAGSMTMLWFSDLITKDGVGNGVSLIIFQNIVAEIPKNKSITGNGYSVLLVKSVIIAVLFLLIILMSIFMQEGTRRLKIISIKQLNFSDKISANSYLPLKLNNGNVMPMVFASAMMAIPPYLLQFLNNPFLNNIINKLQIPLYIISYGGLIVFFSYFYILLNLNPNDISKNLKKMGVSIVGVRPGKITTQYLLNKLTFIGSILLFILAIIPYITAYITQINTLKGLGVTSLMILVGVSIDFAKQVQTYLISQKYDEMSK</sequence>
<dbReference type="InterPro" id="IPR002208">
    <property type="entry name" value="SecY/SEC61-alpha"/>
</dbReference>
<evidence type="ECO:0000256" key="3">
    <source>
        <dbReference type="ARBA" id="ARBA00022448"/>
    </source>
</evidence>
<keyword evidence="11" id="KW-0150">Chloroplast</keyword>
<keyword evidence="8 9" id="KW-0472">Membrane</keyword>
<evidence type="ECO:0000256" key="7">
    <source>
        <dbReference type="ARBA" id="ARBA00023010"/>
    </source>
</evidence>
<keyword evidence="9" id="KW-0793">Thylakoid</keyword>
<name>A0A1X9PTZ7_9RHOD</name>
<dbReference type="Gene3D" id="1.10.3370.10">
    <property type="entry name" value="SecY subunit domain"/>
    <property type="match status" value="1"/>
</dbReference>
<geneLocation type="chloroplast" evidence="11"/>
<dbReference type="GO" id="GO:0009535">
    <property type="term" value="C:chloroplast thylakoid membrane"/>
    <property type="evidence" value="ECO:0007669"/>
    <property type="project" value="UniProtKB-SubCell"/>
</dbReference>
<gene>
    <name evidence="9 11" type="primary">secY</name>
</gene>
<feature type="transmembrane region" description="Helical" evidence="9">
    <location>
        <begin position="285"/>
        <end position="305"/>
    </location>
</feature>
<dbReference type="AlphaFoldDB" id="A0A1X9PTZ7"/>
<dbReference type="PANTHER" id="PTHR10906">
    <property type="entry name" value="SECY/SEC61-ALPHA FAMILY MEMBER"/>
    <property type="match status" value="1"/>
</dbReference>
<keyword evidence="7 9" id="KW-0811">Translocation</keyword>
<evidence type="ECO:0000256" key="8">
    <source>
        <dbReference type="ARBA" id="ARBA00023136"/>
    </source>
</evidence>
<feature type="transmembrane region" description="Helical" evidence="9">
    <location>
        <begin position="248"/>
        <end position="265"/>
    </location>
</feature>
<reference evidence="11" key="1">
    <citation type="submission" date="2017-03" db="EMBL/GenBank/DDBJ databases">
        <title>The new red algal subphylum Proteorhodophytina comprises the largest and most divergent plastid genomes known.</title>
        <authorList>
            <person name="Munoz-Gomez S.A."/>
            <person name="Mejia-Franco F.G."/>
            <person name="Durnin K."/>
            <person name="Morgan C."/>
            <person name="Grisdale C.J."/>
            <person name="Archibald J.M."/>
            <person name="Slamovits C.H."/>
        </authorList>
    </citation>
    <scope>NUCLEOTIDE SEQUENCE</scope>
    <source>
        <strain evidence="11">NIES-2662</strain>
    </source>
</reference>
<feature type="transmembrane region" description="Helical" evidence="9">
    <location>
        <begin position="107"/>
        <end position="128"/>
    </location>
</feature>
<feature type="transmembrane region" description="Helical" evidence="9">
    <location>
        <begin position="365"/>
        <end position="384"/>
    </location>
</feature>
<evidence type="ECO:0000313" key="11">
    <source>
        <dbReference type="EMBL" id="ARO90976.1"/>
    </source>
</evidence>
<proteinExistence type="inferred from homology"/>
<evidence type="ECO:0000256" key="6">
    <source>
        <dbReference type="ARBA" id="ARBA00022989"/>
    </source>
</evidence>
<dbReference type="PROSITE" id="PS00756">
    <property type="entry name" value="SECY_2"/>
    <property type="match status" value="1"/>
</dbReference>
<feature type="transmembrane region" description="Helical" evidence="9">
    <location>
        <begin position="48"/>
        <end position="70"/>
    </location>
</feature>
<dbReference type="SUPFAM" id="SSF103491">
    <property type="entry name" value="Preprotein translocase SecY subunit"/>
    <property type="match status" value="1"/>
</dbReference>
<feature type="transmembrane region" description="Helical" evidence="9">
    <location>
        <begin position="338"/>
        <end position="359"/>
    </location>
</feature>
<dbReference type="EMBL" id="KY709210">
    <property type="protein sequence ID" value="ARO90976.1"/>
    <property type="molecule type" value="Genomic_DNA"/>
</dbReference>
<dbReference type="GO" id="GO:0006605">
    <property type="term" value="P:protein targeting"/>
    <property type="evidence" value="ECO:0007669"/>
    <property type="project" value="UniProtKB-UniRule"/>
</dbReference>
<comment type="subcellular location">
    <subcellularLocation>
        <location evidence="1">Membrane</location>
        <topology evidence="1">Multi-pass membrane protein</topology>
    </subcellularLocation>
    <subcellularLocation>
        <location evidence="9">Plastid</location>
        <location evidence="9">Chloroplast thylakoid membrane</location>
        <topology evidence="9">Multi-pass membrane protein</topology>
    </subcellularLocation>
</comment>
<dbReference type="PIRSF" id="PIRSF004557">
    <property type="entry name" value="SecY"/>
    <property type="match status" value="1"/>
</dbReference>
<protein>
    <recommendedName>
        <fullName evidence="9">Protein translocase subunit SecY</fullName>
    </recommendedName>
</protein>
<accession>A0A1X9PTZ7</accession>
<evidence type="ECO:0000256" key="5">
    <source>
        <dbReference type="ARBA" id="ARBA00022927"/>
    </source>
</evidence>
<comment type="subunit">
    <text evidence="9">Component of the plastid Sec protein translocase complex, which is composed of at least SecY and SecE.</text>
</comment>
<keyword evidence="5 9" id="KW-0653">Protein transport</keyword>
<organism evidence="11">
    <name type="scientific">Corynoplastis japonica</name>
    <dbReference type="NCBI Taxonomy" id="700918"/>
    <lineage>
        <taxon>Eukaryota</taxon>
        <taxon>Rhodophyta</taxon>
        <taxon>Rhodellophyceae</taxon>
        <taxon>Rhodellales</taxon>
        <taxon>Rhodellaceae</taxon>
        <taxon>Corynoplastis</taxon>
    </lineage>
</organism>
<dbReference type="InterPro" id="IPR030659">
    <property type="entry name" value="SecY_CS"/>
</dbReference>
<evidence type="ECO:0000256" key="1">
    <source>
        <dbReference type="ARBA" id="ARBA00004141"/>
    </source>
</evidence>
<feature type="transmembrane region" description="Helical" evidence="9">
    <location>
        <begin position="190"/>
        <end position="211"/>
    </location>
</feature>
<keyword evidence="3 9" id="KW-0813">Transport</keyword>
<dbReference type="NCBIfam" id="TIGR00967">
    <property type="entry name" value="3a0501s007"/>
    <property type="match status" value="1"/>
</dbReference>
<evidence type="ECO:0000256" key="4">
    <source>
        <dbReference type="ARBA" id="ARBA00022692"/>
    </source>
</evidence>
<dbReference type="InterPro" id="IPR023201">
    <property type="entry name" value="SecY_dom_sf"/>
</dbReference>
<dbReference type="GO" id="GO:0065002">
    <property type="term" value="P:intracellular protein transmembrane transport"/>
    <property type="evidence" value="ECO:0007669"/>
    <property type="project" value="UniProtKB-UniRule"/>
</dbReference>
<comment type="similarity">
    <text evidence="2 9 10">Belongs to the SecY/SEC61-alpha family.</text>
</comment>
<comment type="caution">
    <text evidence="9">Lacks conserved residue(s) required for the propagation of feature annotation.</text>
</comment>
<dbReference type="InterPro" id="IPR026593">
    <property type="entry name" value="SecY"/>
</dbReference>